<organism evidence="1 2">
    <name type="scientific">Arthrobacter phage PrincessTrina</name>
    <dbReference type="NCBI Taxonomy" id="1772328"/>
    <lineage>
        <taxon>Viruses</taxon>
        <taxon>Duplodnaviria</taxon>
        <taxon>Heunggongvirae</taxon>
        <taxon>Uroviricota</taxon>
        <taxon>Caudoviricetes</taxon>
        <taxon>Klausavirus</taxon>
        <taxon>Klausavirus princesstrina</taxon>
    </lineage>
</organism>
<gene>
    <name evidence="1" type="primary">67</name>
    <name evidence="1" type="ORF">PRINCESSTRINA_67</name>
</gene>
<sequence>MAKPCHPCSCHLHPPCGACEHCTHWDVDDCPNDCQDCPDHEED</sequence>
<dbReference type="GeneID" id="40093140"/>
<dbReference type="KEGG" id="vg:40093140"/>
<evidence type="ECO:0000313" key="2">
    <source>
        <dbReference type="Proteomes" id="UP000229287"/>
    </source>
</evidence>
<evidence type="ECO:0000313" key="1">
    <source>
        <dbReference type="EMBL" id="ALY09912.1"/>
    </source>
</evidence>
<name>A0A0U4KQA1_9CAUD</name>
<proteinExistence type="predicted"/>
<keyword evidence="2" id="KW-1185">Reference proteome</keyword>
<accession>A0A0U4KQA1</accession>
<dbReference type="Proteomes" id="UP000229287">
    <property type="component" value="Segment"/>
</dbReference>
<protein>
    <submittedName>
        <fullName evidence="1">Uncharacterized protein</fullName>
    </submittedName>
</protein>
<dbReference type="EMBL" id="KU160660">
    <property type="protein sequence ID" value="ALY09912.1"/>
    <property type="molecule type" value="Genomic_DNA"/>
</dbReference>
<dbReference type="RefSeq" id="YP_009616641.1">
    <property type="nucleotide sequence ID" value="NC_042053.1"/>
</dbReference>
<reference evidence="1 2" key="1">
    <citation type="submission" date="2015-11" db="EMBL/GenBank/DDBJ databases">
        <authorList>
            <person name="Terry K."/>
            <person name="Dunbar D."/>
            <person name="Bradley K.W."/>
            <person name="Asai D.J."/>
            <person name="Bowman C.A."/>
            <person name="Russell D.A."/>
            <person name="Pope W.H."/>
            <person name="Jacobs-Sera D."/>
            <person name="Hendrix R.W."/>
            <person name="Hatfull G.F."/>
        </authorList>
    </citation>
    <scope>NUCLEOTIDE SEQUENCE [LARGE SCALE GENOMIC DNA]</scope>
</reference>